<dbReference type="AlphaFoldDB" id="A0AAN7GV77"/>
<dbReference type="InterPro" id="IPR050993">
    <property type="entry name" value="Isochorismatase_domain"/>
</dbReference>
<comment type="caution">
    <text evidence="3">The sequence shown here is derived from an EMBL/GenBank/DDBJ whole genome shotgun (WGS) entry which is preliminary data.</text>
</comment>
<accession>A0AAN7GV77</accession>
<dbReference type="PANTHER" id="PTHR14119:SF3">
    <property type="entry name" value="ISOCHORISMATASE DOMAIN-CONTAINING PROTEIN 2"/>
    <property type="match status" value="1"/>
</dbReference>
<gene>
    <name evidence="3" type="ORF">QBC38DRAFT_455016</name>
</gene>
<reference evidence="3" key="1">
    <citation type="journal article" date="2023" name="Mol. Phylogenet. Evol.">
        <title>Genome-scale phylogeny and comparative genomics of the fungal order Sordariales.</title>
        <authorList>
            <person name="Hensen N."/>
            <person name="Bonometti L."/>
            <person name="Westerberg I."/>
            <person name="Brannstrom I.O."/>
            <person name="Guillou S."/>
            <person name="Cros-Aarteil S."/>
            <person name="Calhoun S."/>
            <person name="Haridas S."/>
            <person name="Kuo A."/>
            <person name="Mondo S."/>
            <person name="Pangilinan J."/>
            <person name="Riley R."/>
            <person name="LaButti K."/>
            <person name="Andreopoulos B."/>
            <person name="Lipzen A."/>
            <person name="Chen C."/>
            <person name="Yan M."/>
            <person name="Daum C."/>
            <person name="Ng V."/>
            <person name="Clum A."/>
            <person name="Steindorff A."/>
            <person name="Ohm R.A."/>
            <person name="Martin F."/>
            <person name="Silar P."/>
            <person name="Natvig D.O."/>
            <person name="Lalanne C."/>
            <person name="Gautier V."/>
            <person name="Ament-Velasquez S.L."/>
            <person name="Kruys A."/>
            <person name="Hutchinson M.I."/>
            <person name="Powell A.J."/>
            <person name="Barry K."/>
            <person name="Miller A.N."/>
            <person name="Grigoriev I.V."/>
            <person name="Debuchy R."/>
            <person name="Gladieux P."/>
            <person name="Hiltunen Thoren M."/>
            <person name="Johannesson H."/>
        </authorList>
    </citation>
    <scope>NUCLEOTIDE SEQUENCE</scope>
    <source>
        <strain evidence="3">CBS 990.96</strain>
    </source>
</reference>
<proteinExistence type="inferred from homology"/>
<dbReference type="InterPro" id="IPR036380">
    <property type="entry name" value="Isochorismatase-like_sf"/>
</dbReference>
<evidence type="ECO:0000259" key="2">
    <source>
        <dbReference type="Pfam" id="PF00857"/>
    </source>
</evidence>
<reference evidence="3" key="2">
    <citation type="submission" date="2023-05" db="EMBL/GenBank/DDBJ databases">
        <authorList>
            <consortium name="Lawrence Berkeley National Laboratory"/>
            <person name="Steindorff A."/>
            <person name="Hensen N."/>
            <person name="Bonometti L."/>
            <person name="Westerberg I."/>
            <person name="Brannstrom I.O."/>
            <person name="Guillou S."/>
            <person name="Cros-Aarteil S."/>
            <person name="Calhoun S."/>
            <person name="Haridas S."/>
            <person name="Kuo A."/>
            <person name="Mondo S."/>
            <person name="Pangilinan J."/>
            <person name="Riley R."/>
            <person name="Labutti K."/>
            <person name="Andreopoulos B."/>
            <person name="Lipzen A."/>
            <person name="Chen C."/>
            <person name="Yanf M."/>
            <person name="Daum C."/>
            <person name="Ng V."/>
            <person name="Clum A."/>
            <person name="Ohm R."/>
            <person name="Martin F."/>
            <person name="Silar P."/>
            <person name="Natvig D."/>
            <person name="Lalanne C."/>
            <person name="Gautier V."/>
            <person name="Ament-Velasquez S.L."/>
            <person name="Kruys A."/>
            <person name="Hutchinson M.I."/>
            <person name="Powell A.J."/>
            <person name="Barry K."/>
            <person name="Miller A.N."/>
            <person name="Grigoriev I.V."/>
            <person name="Debuchy R."/>
            <person name="Gladieux P."/>
            <person name="Thoren M.H."/>
            <person name="Johannesson H."/>
        </authorList>
    </citation>
    <scope>NUCLEOTIDE SEQUENCE</scope>
    <source>
        <strain evidence="3">CBS 990.96</strain>
    </source>
</reference>
<dbReference type="Gene3D" id="3.40.50.850">
    <property type="entry name" value="Isochorismatase-like"/>
    <property type="match status" value="1"/>
</dbReference>
<dbReference type="Pfam" id="PF00857">
    <property type="entry name" value="Isochorismatase"/>
    <property type="match status" value="1"/>
</dbReference>
<name>A0AAN7GV77_9PEZI</name>
<sequence>MNFATRTCLRPILASNTRASSLFTLQHLKPIFSNTRLSSTMATPTPQRRFKNPSLFICDIQTAFSKTIYSYPLLLSTVSKLIKFCSLPSLQLPIYITTQSRAKLGDTHPSLLSIIPPHLIKANVDKTKFSMALPPILEVLPPKSEICLVGIESHICVTQTALDLVREGHKVYVMADGVSSSNKEEVGIALERLRREGVVVTSSESWMYELVGDAEGGEFKEVIGLVKESMGDTRRVMEGMAGVGSKI</sequence>
<keyword evidence="4" id="KW-1185">Reference proteome</keyword>
<evidence type="ECO:0000256" key="1">
    <source>
        <dbReference type="ARBA" id="ARBA00006336"/>
    </source>
</evidence>
<evidence type="ECO:0000313" key="3">
    <source>
        <dbReference type="EMBL" id="KAK4227716.1"/>
    </source>
</evidence>
<evidence type="ECO:0000313" key="4">
    <source>
        <dbReference type="Proteomes" id="UP001301958"/>
    </source>
</evidence>
<dbReference type="PANTHER" id="PTHR14119">
    <property type="entry name" value="HYDROLASE"/>
    <property type="match status" value="1"/>
</dbReference>
<protein>
    <submittedName>
        <fullName evidence="3">Isochorismatase-like protein</fullName>
    </submittedName>
</protein>
<organism evidence="3 4">
    <name type="scientific">Podospora fimiseda</name>
    <dbReference type="NCBI Taxonomy" id="252190"/>
    <lineage>
        <taxon>Eukaryota</taxon>
        <taxon>Fungi</taxon>
        <taxon>Dikarya</taxon>
        <taxon>Ascomycota</taxon>
        <taxon>Pezizomycotina</taxon>
        <taxon>Sordariomycetes</taxon>
        <taxon>Sordariomycetidae</taxon>
        <taxon>Sordariales</taxon>
        <taxon>Podosporaceae</taxon>
        <taxon>Podospora</taxon>
    </lineage>
</organism>
<dbReference type="InterPro" id="IPR000868">
    <property type="entry name" value="Isochorismatase-like_dom"/>
</dbReference>
<comment type="similarity">
    <text evidence="1">Belongs to the isochorismatase family.</text>
</comment>
<feature type="domain" description="Isochorismatase-like" evidence="2">
    <location>
        <begin position="55"/>
        <end position="204"/>
    </location>
</feature>
<dbReference type="EMBL" id="MU865328">
    <property type="protein sequence ID" value="KAK4227716.1"/>
    <property type="molecule type" value="Genomic_DNA"/>
</dbReference>
<dbReference type="Proteomes" id="UP001301958">
    <property type="component" value="Unassembled WGS sequence"/>
</dbReference>
<dbReference type="SUPFAM" id="SSF52499">
    <property type="entry name" value="Isochorismatase-like hydrolases"/>
    <property type="match status" value="1"/>
</dbReference>